<feature type="compositionally biased region" description="Low complexity" evidence="1">
    <location>
        <begin position="29"/>
        <end position="38"/>
    </location>
</feature>
<feature type="compositionally biased region" description="Polar residues" evidence="1">
    <location>
        <begin position="296"/>
        <end position="341"/>
    </location>
</feature>
<evidence type="ECO:0000313" key="4">
    <source>
        <dbReference type="Proteomes" id="UP000242770"/>
    </source>
</evidence>
<protein>
    <submittedName>
        <fullName evidence="2">Uncharacterized protein</fullName>
    </submittedName>
</protein>
<organism evidence="2 4">
    <name type="scientific">Sporisorium scitamineum</name>
    <dbReference type="NCBI Taxonomy" id="49012"/>
    <lineage>
        <taxon>Eukaryota</taxon>
        <taxon>Fungi</taxon>
        <taxon>Dikarya</taxon>
        <taxon>Basidiomycota</taxon>
        <taxon>Ustilaginomycotina</taxon>
        <taxon>Ustilaginomycetes</taxon>
        <taxon>Ustilaginales</taxon>
        <taxon>Ustilaginaceae</taxon>
        <taxon>Sporisorium</taxon>
    </lineage>
</organism>
<feature type="compositionally biased region" description="Pro residues" evidence="1">
    <location>
        <begin position="149"/>
        <end position="159"/>
    </location>
</feature>
<dbReference type="STRING" id="49012.A0A0F7S3T4"/>
<reference evidence="2" key="3">
    <citation type="submission" date="2014-06" db="EMBL/GenBank/DDBJ databases">
        <authorList>
            <person name="Berkman J.Paul."/>
        </authorList>
    </citation>
    <scope>NUCLEOTIDE SEQUENCE [LARGE SCALE GENOMIC DNA]</scope>
</reference>
<name>A0A0F7S3T4_9BASI</name>
<keyword evidence="4" id="KW-1185">Reference proteome</keyword>
<feature type="region of interest" description="Disordered" evidence="1">
    <location>
        <begin position="258"/>
        <end position="405"/>
    </location>
</feature>
<dbReference type="EMBL" id="LK056655">
    <property type="protein sequence ID" value="CDU22217.1"/>
    <property type="molecule type" value="Genomic_DNA"/>
</dbReference>
<reference evidence="3" key="1">
    <citation type="submission" date="2014-06" db="EMBL/GenBank/DDBJ databases">
        <authorList>
            <person name="Ju J."/>
            <person name="Zhang J."/>
        </authorList>
    </citation>
    <scope>NUCLEOTIDE SEQUENCE</scope>
    <source>
        <strain evidence="3">SscI8</strain>
    </source>
</reference>
<dbReference type="Proteomes" id="UP000242770">
    <property type="component" value="Unassembled WGS sequence"/>
</dbReference>
<evidence type="ECO:0000256" key="1">
    <source>
        <dbReference type="SAM" id="MobiDB-lite"/>
    </source>
</evidence>
<proteinExistence type="predicted"/>
<accession>A0A0F7S3T4</accession>
<dbReference type="OrthoDB" id="3367070at2759"/>
<feature type="compositionally biased region" description="Low complexity" evidence="1">
    <location>
        <begin position="104"/>
        <end position="116"/>
    </location>
</feature>
<dbReference type="EMBL" id="CCFA01004271">
    <property type="protein sequence ID" value="CDS01637.1"/>
    <property type="molecule type" value="Genomic_DNA"/>
</dbReference>
<gene>
    <name evidence="2" type="primary">SSCI71000.1</name>
    <name evidence="3" type="ORF">SPSC_00847</name>
</gene>
<evidence type="ECO:0000313" key="2">
    <source>
        <dbReference type="EMBL" id="CDS01637.1"/>
    </source>
</evidence>
<feature type="compositionally biased region" description="Polar residues" evidence="1">
    <location>
        <begin position="350"/>
        <end position="383"/>
    </location>
</feature>
<evidence type="ECO:0000313" key="3">
    <source>
        <dbReference type="EMBL" id="CDU22217.1"/>
    </source>
</evidence>
<feature type="compositionally biased region" description="Basic and acidic residues" evidence="1">
    <location>
        <begin position="12"/>
        <end position="25"/>
    </location>
</feature>
<dbReference type="AlphaFoldDB" id="A0A0F7S3T4"/>
<sequence length="617" mass="65802">MKAIFSSFRRRVNVDRGQDSSDSPRKSRSAAVSSSNAAQPRVIYSSFGTPAGSIGDVPAKPLDHRATANHDSTSSNPWASRFSSSPRATPPHRRRGAEQVDVDTPTSSRPSHPPSSYKEPSRQVSSSSPPARGIVRKWSIAGRRDSSPSIPPSSGPVPPLASSSAPKQRPSYTGLGSDASPTTDGVAKADISVMTSAELATRLNELAVANADSLLSDDEYRTLRQAVFDQMLRADKHSMAAPTDTGLTGIGLQSQSRNADVAAASNAPNGNGHLSASPPHIEANRSRSSLGHGDQRATSIHSARSGTSSSFQNVSQSYRNRRQNSQDSHTVQDLSNGTTRSAPIRRDSAGVSSQLSSGDGHSQRALSFRTQHSSTAKSISRMSTLGRIRAGSQARREQAESAARDMEDAFSAERTARSLRAVLLYDAGSTVHSIVGTATHDKSPTSLRAEVAPTTMFGAEYVDKSSSEIQAEMGVVLAEGNRMLGTFTVLEDALLAKHLSLEPVAVKRVVETLRDSNPLACVSSLAMPDREGQGVRISRAPPPSSYRPPATTKSTHTPPHDSAYQLEEATASAEMVVMQTELASIYTQKAAVVKRYQERLAFLQSKLRSAAIREGLK</sequence>
<feature type="region of interest" description="Disordered" evidence="1">
    <location>
        <begin position="530"/>
        <end position="561"/>
    </location>
</feature>
<reference evidence="4" key="2">
    <citation type="submission" date="2014-06" db="EMBL/GenBank/DDBJ databases">
        <authorList>
            <person name="Berkman P.J."/>
        </authorList>
    </citation>
    <scope>NUCLEOTIDE SEQUENCE [LARGE SCALE GENOMIC DNA]</scope>
</reference>
<feature type="compositionally biased region" description="Polar residues" evidence="1">
    <location>
        <begin position="69"/>
        <end position="87"/>
    </location>
</feature>
<feature type="compositionally biased region" description="Basic and acidic residues" evidence="1">
    <location>
        <begin position="394"/>
        <end position="405"/>
    </location>
</feature>
<feature type="region of interest" description="Disordered" evidence="1">
    <location>
        <begin position="1"/>
        <end position="183"/>
    </location>
</feature>